<dbReference type="Proteomes" id="UP001219934">
    <property type="component" value="Unassembled WGS sequence"/>
</dbReference>
<dbReference type="EMBL" id="JAPTMU010000015">
    <property type="protein sequence ID" value="KAJ4930639.1"/>
    <property type="molecule type" value="Genomic_DNA"/>
</dbReference>
<protein>
    <submittedName>
        <fullName evidence="1">Uncharacterized protein</fullName>
    </submittedName>
</protein>
<keyword evidence="2" id="KW-1185">Reference proteome</keyword>
<reference evidence="1" key="1">
    <citation type="submission" date="2022-11" db="EMBL/GenBank/DDBJ databases">
        <title>Chromosome-level genome of Pogonophryne albipinna.</title>
        <authorList>
            <person name="Jo E."/>
        </authorList>
    </citation>
    <scope>NUCLEOTIDE SEQUENCE</scope>
    <source>
        <strain evidence="1">SGF0006</strain>
        <tissue evidence="1">Muscle</tissue>
    </source>
</reference>
<evidence type="ECO:0000313" key="1">
    <source>
        <dbReference type="EMBL" id="KAJ4930639.1"/>
    </source>
</evidence>
<comment type="caution">
    <text evidence="1">The sequence shown here is derived from an EMBL/GenBank/DDBJ whole genome shotgun (WGS) entry which is preliminary data.</text>
</comment>
<dbReference type="AlphaFoldDB" id="A0AAD6ATC6"/>
<name>A0AAD6ATC6_9TELE</name>
<sequence length="90" mass="9891">MELPAKLYCHKKASETIELVRLRRPTGQRGFITFLLAGVCWIPGAGRTSAGGGWRQTPSLPLAAFILEMELSLEGTEEDTTLMKNTCLIP</sequence>
<accession>A0AAD6ATC6</accession>
<gene>
    <name evidence="1" type="ORF">JOQ06_024948</name>
</gene>
<proteinExistence type="predicted"/>
<evidence type="ECO:0000313" key="2">
    <source>
        <dbReference type="Proteomes" id="UP001219934"/>
    </source>
</evidence>
<organism evidence="1 2">
    <name type="scientific">Pogonophryne albipinna</name>
    <dbReference type="NCBI Taxonomy" id="1090488"/>
    <lineage>
        <taxon>Eukaryota</taxon>
        <taxon>Metazoa</taxon>
        <taxon>Chordata</taxon>
        <taxon>Craniata</taxon>
        <taxon>Vertebrata</taxon>
        <taxon>Euteleostomi</taxon>
        <taxon>Actinopterygii</taxon>
        <taxon>Neopterygii</taxon>
        <taxon>Teleostei</taxon>
        <taxon>Neoteleostei</taxon>
        <taxon>Acanthomorphata</taxon>
        <taxon>Eupercaria</taxon>
        <taxon>Perciformes</taxon>
        <taxon>Notothenioidei</taxon>
        <taxon>Pogonophryne</taxon>
    </lineage>
</organism>